<comment type="caution">
    <text evidence="3">The sequence shown here is derived from an EMBL/GenBank/DDBJ whole genome shotgun (WGS) entry which is preliminary data.</text>
</comment>
<reference evidence="3" key="1">
    <citation type="submission" date="2022-04" db="EMBL/GenBank/DDBJ databases">
        <title>A functionally conserved STORR gene fusion in Papaver species that diverged 16.8 million years ago.</title>
        <authorList>
            <person name="Catania T."/>
        </authorList>
    </citation>
    <scope>NUCLEOTIDE SEQUENCE</scope>
    <source>
        <strain evidence="3">S-188037</strain>
    </source>
</reference>
<sequence length="105" mass="12250">MGTRSSIELEEGWGILQMGITKLINLIEGVPESPTDADYWMKVYTAVHSMGQPAPRDYSNQLYQRYKGVFDYYMQSKVFPAIQQKHDDVSMLQEFVKRWANHKVM</sequence>
<dbReference type="Gene3D" id="1.20.1310.10">
    <property type="entry name" value="Cullin Repeats"/>
    <property type="match status" value="1"/>
</dbReference>
<dbReference type="InterPro" id="IPR016159">
    <property type="entry name" value="Cullin_repeat-like_dom_sf"/>
</dbReference>
<evidence type="ECO:0000313" key="3">
    <source>
        <dbReference type="EMBL" id="KAI3835313.1"/>
    </source>
</evidence>
<feature type="non-terminal residue" evidence="3">
    <location>
        <position position="105"/>
    </location>
</feature>
<dbReference type="InterPro" id="IPR045093">
    <property type="entry name" value="Cullin"/>
</dbReference>
<proteinExistence type="inferred from homology"/>
<dbReference type="InterPro" id="IPR001373">
    <property type="entry name" value="Cullin_N"/>
</dbReference>
<evidence type="ECO:0000256" key="1">
    <source>
        <dbReference type="ARBA" id="ARBA00006019"/>
    </source>
</evidence>
<dbReference type="EMBL" id="JAJJMB010017752">
    <property type="protein sequence ID" value="KAI3835313.1"/>
    <property type="molecule type" value="Genomic_DNA"/>
</dbReference>
<gene>
    <name evidence="3" type="ORF">MKW98_020429</name>
</gene>
<dbReference type="Proteomes" id="UP001202328">
    <property type="component" value="Unassembled WGS sequence"/>
</dbReference>
<dbReference type="AlphaFoldDB" id="A0AAD4RWD5"/>
<evidence type="ECO:0000259" key="2">
    <source>
        <dbReference type="Pfam" id="PF00888"/>
    </source>
</evidence>
<evidence type="ECO:0000313" key="4">
    <source>
        <dbReference type="Proteomes" id="UP001202328"/>
    </source>
</evidence>
<dbReference type="SUPFAM" id="SSF74788">
    <property type="entry name" value="Cullin repeat-like"/>
    <property type="match status" value="1"/>
</dbReference>
<feature type="domain" description="Cullin N-terminal" evidence="2">
    <location>
        <begin position="13"/>
        <end position="104"/>
    </location>
</feature>
<accession>A0AAD4RWD5</accession>
<dbReference type="PANTHER" id="PTHR11932">
    <property type="entry name" value="CULLIN"/>
    <property type="match status" value="1"/>
</dbReference>
<organism evidence="3 4">
    <name type="scientific">Papaver atlanticum</name>
    <dbReference type="NCBI Taxonomy" id="357466"/>
    <lineage>
        <taxon>Eukaryota</taxon>
        <taxon>Viridiplantae</taxon>
        <taxon>Streptophyta</taxon>
        <taxon>Embryophyta</taxon>
        <taxon>Tracheophyta</taxon>
        <taxon>Spermatophyta</taxon>
        <taxon>Magnoliopsida</taxon>
        <taxon>Ranunculales</taxon>
        <taxon>Papaveraceae</taxon>
        <taxon>Papaveroideae</taxon>
        <taxon>Papaver</taxon>
    </lineage>
</organism>
<comment type="similarity">
    <text evidence="1">Belongs to the cullin family.</text>
</comment>
<keyword evidence="4" id="KW-1185">Reference proteome</keyword>
<protein>
    <recommendedName>
        <fullName evidence="2">Cullin N-terminal domain-containing protein</fullName>
    </recommendedName>
</protein>
<name>A0AAD4RWD5_9MAGN</name>
<dbReference type="Pfam" id="PF00888">
    <property type="entry name" value="Cullin"/>
    <property type="match status" value="1"/>
</dbReference>